<accession>A0A174TS44</accession>
<protein>
    <submittedName>
        <fullName evidence="2">Glycosyltransferases involved in cell wall biogenesis</fullName>
        <ecNumber evidence="2">2.4.1.212</ecNumber>
    </submittedName>
</protein>
<proteinExistence type="predicted"/>
<reference evidence="2 3" key="1">
    <citation type="submission" date="2015-09" db="EMBL/GenBank/DDBJ databases">
        <authorList>
            <consortium name="Pathogen Informatics"/>
        </authorList>
    </citation>
    <scope>NUCLEOTIDE SEQUENCE [LARGE SCALE GENOMIC DNA]</scope>
    <source>
        <strain evidence="2 3">2789STDY5834899</strain>
    </source>
</reference>
<name>A0A174TS44_BACT4</name>
<dbReference type="InterPro" id="IPR001173">
    <property type="entry name" value="Glyco_trans_2-like"/>
</dbReference>
<keyword evidence="2" id="KW-0328">Glycosyltransferase</keyword>
<dbReference type="SUPFAM" id="SSF53448">
    <property type="entry name" value="Nucleotide-diphospho-sugar transferases"/>
    <property type="match status" value="1"/>
</dbReference>
<feature type="domain" description="Glycosyltransferase 2-like" evidence="1">
    <location>
        <begin position="10"/>
        <end position="154"/>
    </location>
</feature>
<sequence length="324" mass="38181">MGIFTQPLVSVIIPVYNAENSLRVCLESVVNQTYVNLEIIVVNDGSTDNSQDVINQYIAKDSRVILFNKENAGLVQARKSGIDIASGKYIQYLDSDDTLYKDAVSLLVDRAEKTEADIVVSPFLFCYDNNEQKSKFFDFTEMSGSEYLRKILLGKAYWCVWSKFHLRSLYQNKIERPDISLGEDAVLSTQLLMYSRKVVSIDFITVNYNFTPDSMSHPSNFNDKMYLDFVNYTTWVENYILRNGKEAFHESLSFFHLENTFRKIRWKRFSCINRNMKRIITDMERYSWFLETLSRRERKIVNAYRMSSSWGYLKLRYYSFRKKI</sequence>
<dbReference type="PANTHER" id="PTHR22916">
    <property type="entry name" value="GLYCOSYLTRANSFERASE"/>
    <property type="match status" value="1"/>
</dbReference>
<dbReference type="AlphaFoldDB" id="A0A174TS44"/>
<dbReference type="Proteomes" id="UP000095576">
    <property type="component" value="Unassembled WGS sequence"/>
</dbReference>
<dbReference type="CDD" id="cd00761">
    <property type="entry name" value="Glyco_tranf_GTA_type"/>
    <property type="match status" value="1"/>
</dbReference>
<evidence type="ECO:0000313" key="3">
    <source>
        <dbReference type="Proteomes" id="UP000095576"/>
    </source>
</evidence>
<dbReference type="EC" id="2.4.1.212" evidence="2"/>
<gene>
    <name evidence="2" type="primary">hyaD_1</name>
    <name evidence="2" type="ORF">ERS852511_04427</name>
</gene>
<keyword evidence="2" id="KW-0808">Transferase</keyword>
<organism evidence="2 3">
    <name type="scientific">Bacteroides thetaiotaomicron</name>
    <dbReference type="NCBI Taxonomy" id="818"/>
    <lineage>
        <taxon>Bacteria</taxon>
        <taxon>Pseudomonadati</taxon>
        <taxon>Bacteroidota</taxon>
        <taxon>Bacteroidia</taxon>
        <taxon>Bacteroidales</taxon>
        <taxon>Bacteroidaceae</taxon>
        <taxon>Bacteroides</taxon>
    </lineage>
</organism>
<evidence type="ECO:0000259" key="1">
    <source>
        <dbReference type="Pfam" id="PF00535"/>
    </source>
</evidence>
<dbReference type="Pfam" id="PF00535">
    <property type="entry name" value="Glycos_transf_2"/>
    <property type="match status" value="1"/>
</dbReference>
<dbReference type="RefSeq" id="WP_055300978.1">
    <property type="nucleotide sequence ID" value="NZ_CAXSVM010000051.1"/>
</dbReference>
<dbReference type="InterPro" id="IPR029044">
    <property type="entry name" value="Nucleotide-diphossugar_trans"/>
</dbReference>
<dbReference type="PANTHER" id="PTHR22916:SF3">
    <property type="entry name" value="UDP-GLCNAC:BETAGAL BETA-1,3-N-ACETYLGLUCOSAMINYLTRANSFERASE-LIKE PROTEIN 1"/>
    <property type="match status" value="1"/>
</dbReference>
<dbReference type="GO" id="GO:0050501">
    <property type="term" value="F:hyaluronan synthase activity"/>
    <property type="evidence" value="ECO:0007669"/>
    <property type="project" value="UniProtKB-EC"/>
</dbReference>
<dbReference type="Gene3D" id="3.90.550.10">
    <property type="entry name" value="Spore Coat Polysaccharide Biosynthesis Protein SpsA, Chain A"/>
    <property type="match status" value="1"/>
</dbReference>
<dbReference type="EMBL" id="CZAP01000024">
    <property type="protein sequence ID" value="CUQ12652.1"/>
    <property type="molecule type" value="Genomic_DNA"/>
</dbReference>
<evidence type="ECO:0000313" key="2">
    <source>
        <dbReference type="EMBL" id="CUQ12652.1"/>
    </source>
</evidence>